<feature type="transmembrane region" description="Helical" evidence="6">
    <location>
        <begin position="178"/>
        <end position="201"/>
    </location>
</feature>
<feature type="transmembrane region" description="Helical" evidence="6">
    <location>
        <begin position="111"/>
        <end position="132"/>
    </location>
</feature>
<evidence type="ECO:0000256" key="5">
    <source>
        <dbReference type="ARBA" id="ARBA00023136"/>
    </source>
</evidence>
<feature type="transmembrane region" description="Helical" evidence="6">
    <location>
        <begin position="53"/>
        <end position="74"/>
    </location>
</feature>
<comment type="subcellular location">
    <subcellularLocation>
        <location evidence="1">Membrane</location>
        <topology evidence="1">Multi-pass membrane protein</topology>
    </subcellularLocation>
</comment>
<dbReference type="Pfam" id="PF07690">
    <property type="entry name" value="MFS_1"/>
    <property type="match status" value="1"/>
</dbReference>
<feature type="domain" description="Major facilitator superfamily (MFS) profile" evidence="7">
    <location>
        <begin position="20"/>
        <end position="337"/>
    </location>
</feature>
<evidence type="ECO:0000256" key="3">
    <source>
        <dbReference type="ARBA" id="ARBA00022692"/>
    </source>
</evidence>
<protein>
    <submittedName>
        <fullName evidence="8">MFS transporter</fullName>
    </submittedName>
</protein>
<feature type="transmembrane region" description="Helical" evidence="6">
    <location>
        <begin position="238"/>
        <end position="260"/>
    </location>
</feature>
<proteinExistence type="predicted"/>
<dbReference type="SUPFAM" id="SSF103473">
    <property type="entry name" value="MFS general substrate transporter"/>
    <property type="match status" value="2"/>
</dbReference>
<dbReference type="InterPro" id="IPR020846">
    <property type="entry name" value="MFS_dom"/>
</dbReference>
<evidence type="ECO:0000313" key="9">
    <source>
        <dbReference type="Proteomes" id="UP001171606"/>
    </source>
</evidence>
<sequence length="337" mass="35804">MTADAPQLHAATMRRLNLRLIPFLMLLYLVAYIDRSNISVAALQMNADLGLSAEMYGLGAGLFYVTYILFEVPSNLFLARVGARRWIARIMITWGVVAAAMSAVHTPGQLYAMRLLLGAAEAGFTPGIIYYLSAWYPPSDRARAMSFFYIGATLASVIGLPLSGALLNLNGVLGLEGWRWLFLLEGVPALPFLFACVAMYVNGRHSDLGGERALHLGVPMLLAGALLIAAIYTPMLPVAYALLVLAVGFNWAATPVFWAVTTEYVSGLTAAASIALINAVANIAGLALPPVMGRIKDVTHSYDLALLLVAAALLAGGVLALRIASRRAMPVAAGRAG</sequence>
<dbReference type="PROSITE" id="PS50850">
    <property type="entry name" value="MFS"/>
    <property type="match status" value="1"/>
</dbReference>
<feature type="transmembrane region" description="Helical" evidence="6">
    <location>
        <begin position="16"/>
        <end position="33"/>
    </location>
</feature>
<keyword evidence="3 6" id="KW-0812">Transmembrane</keyword>
<dbReference type="RefSeq" id="WP_301755559.1">
    <property type="nucleotide sequence ID" value="NZ_JAUJSQ010000004.1"/>
</dbReference>
<evidence type="ECO:0000256" key="1">
    <source>
        <dbReference type="ARBA" id="ARBA00004141"/>
    </source>
</evidence>
<gene>
    <name evidence="8" type="ORF">QZM52_14480</name>
</gene>
<keyword evidence="2" id="KW-0813">Transport</keyword>
<name>A0ABT8PCB4_9BURK</name>
<dbReference type="EMBL" id="JAUJSQ010000004">
    <property type="protein sequence ID" value="MDN7932492.1"/>
    <property type="molecule type" value="Genomic_DNA"/>
</dbReference>
<evidence type="ECO:0000256" key="6">
    <source>
        <dbReference type="SAM" id="Phobius"/>
    </source>
</evidence>
<dbReference type="InterPro" id="IPR036259">
    <property type="entry name" value="MFS_trans_sf"/>
</dbReference>
<dbReference type="PANTHER" id="PTHR43791:SF36">
    <property type="entry name" value="TRANSPORTER, PUTATIVE (AFU_ORTHOLOGUE AFUA_6G08340)-RELATED"/>
    <property type="match status" value="1"/>
</dbReference>
<dbReference type="Gene3D" id="1.20.1250.20">
    <property type="entry name" value="MFS general substrate transporter like domains"/>
    <property type="match status" value="1"/>
</dbReference>
<evidence type="ECO:0000259" key="7">
    <source>
        <dbReference type="PROSITE" id="PS50850"/>
    </source>
</evidence>
<evidence type="ECO:0000313" key="8">
    <source>
        <dbReference type="EMBL" id="MDN7932492.1"/>
    </source>
</evidence>
<dbReference type="Proteomes" id="UP001171606">
    <property type="component" value="Unassembled WGS sequence"/>
</dbReference>
<evidence type="ECO:0000256" key="4">
    <source>
        <dbReference type="ARBA" id="ARBA00022989"/>
    </source>
</evidence>
<keyword evidence="4 6" id="KW-1133">Transmembrane helix</keyword>
<dbReference type="CDD" id="cd17319">
    <property type="entry name" value="MFS_ExuT_GudP_like"/>
    <property type="match status" value="1"/>
</dbReference>
<accession>A0ABT8PCB4</accession>
<keyword evidence="9" id="KW-1185">Reference proteome</keyword>
<dbReference type="PANTHER" id="PTHR43791">
    <property type="entry name" value="PERMEASE-RELATED"/>
    <property type="match status" value="1"/>
</dbReference>
<feature type="transmembrane region" description="Helical" evidence="6">
    <location>
        <begin position="144"/>
        <end position="166"/>
    </location>
</feature>
<feature type="transmembrane region" description="Helical" evidence="6">
    <location>
        <begin position="86"/>
        <end position="105"/>
    </location>
</feature>
<comment type="caution">
    <text evidence="8">The sequence shown here is derived from an EMBL/GenBank/DDBJ whole genome shotgun (WGS) entry which is preliminary data.</text>
</comment>
<keyword evidence="5 6" id="KW-0472">Membrane</keyword>
<evidence type="ECO:0000256" key="2">
    <source>
        <dbReference type="ARBA" id="ARBA00022448"/>
    </source>
</evidence>
<reference evidence="8" key="1">
    <citation type="submission" date="2023-07" db="EMBL/GenBank/DDBJ databases">
        <title>A collection of bacterial strains from the Burkholderia cepacia Research Laboratory and Repository.</title>
        <authorList>
            <person name="Lipuma J."/>
            <person name="Spilker T."/>
            <person name="Caverly L."/>
        </authorList>
    </citation>
    <scope>NUCLEOTIDE SEQUENCE</scope>
    <source>
        <strain evidence="8">AU42020</strain>
    </source>
</reference>
<feature type="transmembrane region" description="Helical" evidence="6">
    <location>
        <begin position="213"/>
        <end position="232"/>
    </location>
</feature>
<feature type="transmembrane region" description="Helical" evidence="6">
    <location>
        <begin position="267"/>
        <end position="292"/>
    </location>
</feature>
<dbReference type="InterPro" id="IPR011701">
    <property type="entry name" value="MFS"/>
</dbReference>
<organism evidence="8 9">
    <name type="scientific">Burkholderia metallica</name>
    <dbReference type="NCBI Taxonomy" id="488729"/>
    <lineage>
        <taxon>Bacteria</taxon>
        <taxon>Pseudomonadati</taxon>
        <taxon>Pseudomonadota</taxon>
        <taxon>Betaproteobacteria</taxon>
        <taxon>Burkholderiales</taxon>
        <taxon>Burkholderiaceae</taxon>
        <taxon>Burkholderia</taxon>
        <taxon>Burkholderia cepacia complex</taxon>
    </lineage>
</organism>
<feature type="transmembrane region" description="Helical" evidence="6">
    <location>
        <begin position="304"/>
        <end position="325"/>
    </location>
</feature>